<dbReference type="Proteomes" id="UP001218034">
    <property type="component" value="Chromosome"/>
</dbReference>
<dbReference type="InterPro" id="IPR011991">
    <property type="entry name" value="ArsR-like_HTH"/>
</dbReference>
<keyword evidence="3" id="KW-1185">Reference proteome</keyword>
<accession>A0ABY8CFN5</accession>
<dbReference type="InterPro" id="IPR036390">
    <property type="entry name" value="WH_DNA-bd_sf"/>
</dbReference>
<evidence type="ECO:0000313" key="3">
    <source>
        <dbReference type="Proteomes" id="UP001218034"/>
    </source>
</evidence>
<organism evidence="2 3">
    <name type="scientific">Candidatus Nanohalococcus occultus</name>
    <dbReference type="NCBI Taxonomy" id="2978047"/>
    <lineage>
        <taxon>Archaea</taxon>
        <taxon>Candidatus Nanohalarchaeota</taxon>
        <taxon>Candidatus Nanohalarchaeota incertae sedis</taxon>
        <taxon>Candidatus Nanohalococcus</taxon>
    </lineage>
</organism>
<name>A0ABY8CFN5_9ARCH</name>
<feature type="domain" description="Transcription regulator TrmB N-terminal" evidence="1">
    <location>
        <begin position="18"/>
        <end position="84"/>
    </location>
</feature>
<evidence type="ECO:0000259" key="1">
    <source>
        <dbReference type="Pfam" id="PF01978"/>
    </source>
</evidence>
<dbReference type="InterPro" id="IPR036388">
    <property type="entry name" value="WH-like_DNA-bd_sf"/>
</dbReference>
<dbReference type="GeneID" id="98291137"/>
<dbReference type="SUPFAM" id="SSF46785">
    <property type="entry name" value="Winged helix' DNA-binding domain"/>
    <property type="match status" value="1"/>
</dbReference>
<dbReference type="RefSeq" id="WP_347721869.1">
    <property type="nucleotide sequence ID" value="NZ_CP104395.1"/>
</dbReference>
<dbReference type="Pfam" id="PF01978">
    <property type="entry name" value="TrmB"/>
    <property type="match status" value="1"/>
</dbReference>
<protein>
    <submittedName>
        <fullName evidence="2">Transcriptional regulator, contains HTH domain</fullName>
    </submittedName>
</protein>
<proteinExistence type="predicted"/>
<sequence>MELLNLEGKDDRDVIFTVFGLNDLQKSIFQELEDHKLTVQEVASRVDRNRSTVQRALQELMEKDLIMREGRTDQTVYYLYTTLPLDDIKDLTRDALDDWHEQVKSKL</sequence>
<gene>
    <name evidence="2" type="ORF">SVXNc_1050</name>
</gene>
<reference evidence="2 3" key="1">
    <citation type="submission" date="2022-09" db="EMBL/GenBank/DDBJ databases">
        <title>Xylan utilization by haloarchaea-nanohaloarchaea associations.</title>
        <authorList>
            <person name="Yakimov M."/>
        </authorList>
    </citation>
    <scope>NUCLEOTIDE SEQUENCE [LARGE SCALE GENOMIC DNA]</scope>
    <source>
        <strain evidence="2 3">SVXNc</strain>
    </source>
</reference>
<dbReference type="EMBL" id="CP104395">
    <property type="protein sequence ID" value="WEL20041.1"/>
    <property type="molecule type" value="Genomic_DNA"/>
</dbReference>
<dbReference type="CDD" id="cd00090">
    <property type="entry name" value="HTH_ARSR"/>
    <property type="match status" value="1"/>
</dbReference>
<dbReference type="Gene3D" id="1.10.10.10">
    <property type="entry name" value="Winged helix-like DNA-binding domain superfamily/Winged helix DNA-binding domain"/>
    <property type="match status" value="1"/>
</dbReference>
<evidence type="ECO:0000313" key="2">
    <source>
        <dbReference type="EMBL" id="WEL20041.1"/>
    </source>
</evidence>
<dbReference type="InterPro" id="IPR002831">
    <property type="entry name" value="Tscrpt_reg_TrmB_N"/>
</dbReference>